<feature type="region of interest" description="Disordered" evidence="6">
    <location>
        <begin position="39"/>
        <end position="59"/>
    </location>
</feature>
<reference evidence="8 9" key="1">
    <citation type="submission" date="2020-12" db="EMBL/GenBank/DDBJ databases">
        <title>Metabolic potential, ecology and presence of endohyphal bacteria is reflected in genomic diversity of Mucoromycotina.</title>
        <authorList>
            <person name="Muszewska A."/>
            <person name="Okrasinska A."/>
            <person name="Steczkiewicz K."/>
            <person name="Drgas O."/>
            <person name="Orlowska M."/>
            <person name="Perlinska-Lenart U."/>
            <person name="Aleksandrzak-Piekarczyk T."/>
            <person name="Szatraj K."/>
            <person name="Zielenkiewicz U."/>
            <person name="Pilsyk S."/>
            <person name="Malc E."/>
            <person name="Mieczkowski P."/>
            <person name="Kruszewska J.S."/>
            <person name="Biernat P."/>
            <person name="Pawlowska J."/>
        </authorList>
    </citation>
    <scope>NUCLEOTIDE SEQUENCE [LARGE SCALE GENOMIC DNA]</scope>
    <source>
        <strain evidence="8 9">CBS 142.35</strain>
    </source>
</reference>
<evidence type="ECO:0000256" key="4">
    <source>
        <dbReference type="ARBA" id="ARBA00022989"/>
    </source>
</evidence>
<evidence type="ECO:0000256" key="7">
    <source>
        <dbReference type="SAM" id="Phobius"/>
    </source>
</evidence>
<evidence type="ECO:0008006" key="10">
    <source>
        <dbReference type="Google" id="ProtNLM"/>
    </source>
</evidence>
<dbReference type="Proteomes" id="UP000646827">
    <property type="component" value="Unassembled WGS sequence"/>
</dbReference>
<dbReference type="SUPFAM" id="SSF103473">
    <property type="entry name" value="MFS general substrate transporter"/>
    <property type="match status" value="1"/>
</dbReference>
<keyword evidence="5 7" id="KW-0472">Membrane</keyword>
<keyword evidence="4 7" id="KW-1133">Transmembrane helix</keyword>
<evidence type="ECO:0000313" key="8">
    <source>
        <dbReference type="EMBL" id="KAG2222740.1"/>
    </source>
</evidence>
<dbReference type="GO" id="GO:0005886">
    <property type="term" value="C:plasma membrane"/>
    <property type="evidence" value="ECO:0007669"/>
    <property type="project" value="TreeGrafter"/>
</dbReference>
<evidence type="ECO:0000256" key="1">
    <source>
        <dbReference type="ARBA" id="ARBA00004141"/>
    </source>
</evidence>
<comment type="caution">
    <text evidence="8">The sequence shown here is derived from an EMBL/GenBank/DDBJ whole genome shotgun (WGS) entry which is preliminary data.</text>
</comment>
<sequence length="213" mass="23704">MVGLCYLPQSIGGIIGGLSAGVYLRYWFNKAVHQYNNEKMNGTGTDQEEEEEEEKQDKKNKTLLIINDKSKNLPYDFPICQSRLVPVWIHGILVQVITALYGWCYVWHAPLPVLLCLQFFVGINIPIVDSAISTLTMDFRPKQAASAIASSNLFNQGFGAIASLVIYPIIQAIGVGYAFTIASLLLIVIGNLLMILLLKYGSTWREACDKNEK</sequence>
<dbReference type="PANTHER" id="PTHR23502:SF51">
    <property type="entry name" value="QUINIDINE RESISTANCE PROTEIN 1-RELATED"/>
    <property type="match status" value="1"/>
</dbReference>
<name>A0A8H7VJE3_9FUNG</name>
<feature type="transmembrane region" description="Helical" evidence="7">
    <location>
        <begin position="153"/>
        <end position="170"/>
    </location>
</feature>
<organism evidence="8 9">
    <name type="scientific">Circinella minor</name>
    <dbReference type="NCBI Taxonomy" id="1195481"/>
    <lineage>
        <taxon>Eukaryota</taxon>
        <taxon>Fungi</taxon>
        <taxon>Fungi incertae sedis</taxon>
        <taxon>Mucoromycota</taxon>
        <taxon>Mucoromycotina</taxon>
        <taxon>Mucoromycetes</taxon>
        <taxon>Mucorales</taxon>
        <taxon>Lichtheimiaceae</taxon>
        <taxon>Circinella</taxon>
    </lineage>
</organism>
<feature type="transmembrane region" description="Helical" evidence="7">
    <location>
        <begin position="84"/>
        <end position="103"/>
    </location>
</feature>
<evidence type="ECO:0000313" key="9">
    <source>
        <dbReference type="Proteomes" id="UP000646827"/>
    </source>
</evidence>
<feature type="transmembrane region" description="Helical" evidence="7">
    <location>
        <begin position="6"/>
        <end position="28"/>
    </location>
</feature>
<protein>
    <recommendedName>
        <fullName evidence="10">Major facilitator superfamily (MFS) profile domain-containing protein</fullName>
    </recommendedName>
</protein>
<evidence type="ECO:0000256" key="3">
    <source>
        <dbReference type="ARBA" id="ARBA00022692"/>
    </source>
</evidence>
<proteinExistence type="predicted"/>
<dbReference type="Gene3D" id="1.20.1250.20">
    <property type="entry name" value="MFS general substrate transporter like domains"/>
    <property type="match status" value="1"/>
</dbReference>
<dbReference type="InterPro" id="IPR036259">
    <property type="entry name" value="MFS_trans_sf"/>
</dbReference>
<evidence type="ECO:0000256" key="6">
    <source>
        <dbReference type="SAM" id="MobiDB-lite"/>
    </source>
</evidence>
<keyword evidence="2" id="KW-0813">Transport</keyword>
<evidence type="ECO:0000256" key="2">
    <source>
        <dbReference type="ARBA" id="ARBA00022448"/>
    </source>
</evidence>
<dbReference type="GO" id="GO:0022857">
    <property type="term" value="F:transmembrane transporter activity"/>
    <property type="evidence" value="ECO:0007669"/>
    <property type="project" value="TreeGrafter"/>
</dbReference>
<keyword evidence="9" id="KW-1185">Reference proteome</keyword>
<feature type="transmembrane region" description="Helical" evidence="7">
    <location>
        <begin position="176"/>
        <end position="198"/>
    </location>
</feature>
<dbReference type="EMBL" id="JAEPRB010000076">
    <property type="protein sequence ID" value="KAG2222740.1"/>
    <property type="molecule type" value="Genomic_DNA"/>
</dbReference>
<dbReference type="AlphaFoldDB" id="A0A8H7VJE3"/>
<dbReference type="PANTHER" id="PTHR23502">
    <property type="entry name" value="MAJOR FACILITATOR SUPERFAMILY"/>
    <property type="match status" value="1"/>
</dbReference>
<accession>A0A8H7VJE3</accession>
<dbReference type="OrthoDB" id="3066029at2759"/>
<comment type="subcellular location">
    <subcellularLocation>
        <location evidence="1">Membrane</location>
        <topology evidence="1">Multi-pass membrane protein</topology>
    </subcellularLocation>
</comment>
<evidence type="ECO:0000256" key="5">
    <source>
        <dbReference type="ARBA" id="ARBA00023136"/>
    </source>
</evidence>
<feature type="transmembrane region" description="Helical" evidence="7">
    <location>
        <begin position="109"/>
        <end position="132"/>
    </location>
</feature>
<gene>
    <name evidence="8" type="ORF">INT45_011228</name>
</gene>
<keyword evidence="3 7" id="KW-0812">Transmembrane</keyword>